<accession>R7WL45</accession>
<protein>
    <submittedName>
        <fullName evidence="1">Uncharacterized protein</fullName>
    </submittedName>
</protein>
<evidence type="ECO:0000313" key="2">
    <source>
        <dbReference type="Proteomes" id="UP000013525"/>
    </source>
</evidence>
<keyword evidence="2" id="KW-1185">Reference proteome</keyword>
<reference evidence="1 2" key="1">
    <citation type="journal article" date="2013" name="Genome Announc.">
        <title>Draft Genome Sequence of Rhodococcus rhodnii Strain LMG5362, a Symbiont of Rhodnius prolixus (Hemiptera, Reduviidae, Triatominae), the Principle Vector of Trypanosoma cruzi.</title>
        <authorList>
            <person name="Pachebat J.A."/>
            <person name="van Keulen G."/>
            <person name="Whitten M.M."/>
            <person name="Girdwood S."/>
            <person name="Del Sol R."/>
            <person name="Dyson P.J."/>
            <person name="Facey P.D."/>
        </authorList>
    </citation>
    <scope>NUCLEOTIDE SEQUENCE [LARGE SCALE GENOMIC DNA]</scope>
    <source>
        <strain evidence="1 2">LMG 5362</strain>
    </source>
</reference>
<comment type="caution">
    <text evidence="1">The sequence shown here is derived from an EMBL/GenBank/DDBJ whole genome shotgun (WGS) entry which is preliminary data.</text>
</comment>
<dbReference type="AlphaFoldDB" id="R7WL45"/>
<name>R7WL45_9NOCA</name>
<gene>
    <name evidence="1" type="ORF">Rrhod_2670</name>
</gene>
<sequence length="47" mass="5179">MSSPYPRTYAIGRGCGRHRIGSMVGYMSNEPMHWVGERDVVGGRVAP</sequence>
<dbReference type="EMBL" id="APMY01000077">
    <property type="protein sequence ID" value="EOM76022.1"/>
    <property type="molecule type" value="Genomic_DNA"/>
</dbReference>
<evidence type="ECO:0000313" key="1">
    <source>
        <dbReference type="EMBL" id="EOM76022.1"/>
    </source>
</evidence>
<proteinExistence type="predicted"/>
<dbReference type="Proteomes" id="UP000013525">
    <property type="component" value="Unassembled WGS sequence"/>
</dbReference>
<organism evidence="1 2">
    <name type="scientific">Rhodococcus rhodnii LMG 5362</name>
    <dbReference type="NCBI Taxonomy" id="1273125"/>
    <lineage>
        <taxon>Bacteria</taxon>
        <taxon>Bacillati</taxon>
        <taxon>Actinomycetota</taxon>
        <taxon>Actinomycetes</taxon>
        <taxon>Mycobacteriales</taxon>
        <taxon>Nocardiaceae</taxon>
        <taxon>Rhodococcus</taxon>
    </lineage>
</organism>